<dbReference type="PANTHER" id="PTHR19271:SF16">
    <property type="entry name" value="CYTOCHROME B"/>
    <property type="match status" value="1"/>
</dbReference>
<protein>
    <recommendedName>
        <fullName evidence="3">Cytochrome bc1 complex cytochrome b subunit</fullName>
        <ecNumber evidence="2">7.1.1.8</ecNumber>
    </recommendedName>
    <alternativeName>
        <fullName evidence="5">Cytochrome bc1 reductase complex subunit QcrB</fullName>
    </alternativeName>
</protein>
<feature type="transmembrane region" description="Helical" evidence="6">
    <location>
        <begin position="408"/>
        <end position="428"/>
    </location>
</feature>
<dbReference type="PROSITE" id="PS51002">
    <property type="entry name" value="CYTB_NTER"/>
    <property type="match status" value="1"/>
</dbReference>
<dbReference type="InterPro" id="IPR027387">
    <property type="entry name" value="Cytb/b6-like_sf"/>
</dbReference>
<evidence type="ECO:0000256" key="1">
    <source>
        <dbReference type="ARBA" id="ARBA00001971"/>
    </source>
</evidence>
<dbReference type="RefSeq" id="WP_367995282.1">
    <property type="nucleotide sequence ID" value="NZ_JBFPJR010000039.1"/>
</dbReference>
<comment type="caution">
    <text evidence="8">The sequence shown here is derived from an EMBL/GenBank/DDBJ whole genome shotgun (WGS) entry which is preliminary data.</text>
</comment>
<feature type="domain" description="Cytochrome b/b6 N-terminal region profile" evidence="7">
    <location>
        <begin position="10"/>
        <end position="236"/>
    </location>
</feature>
<organism evidence="8 9">
    <name type="scientific">Nocardioides eburneus</name>
    <dbReference type="NCBI Taxonomy" id="3231482"/>
    <lineage>
        <taxon>Bacteria</taxon>
        <taxon>Bacillati</taxon>
        <taxon>Actinomycetota</taxon>
        <taxon>Actinomycetes</taxon>
        <taxon>Propionibacteriales</taxon>
        <taxon>Nocardioidaceae</taxon>
        <taxon>Nocardioides</taxon>
    </lineage>
</organism>
<feature type="transmembrane region" description="Helical" evidence="6">
    <location>
        <begin position="259"/>
        <end position="278"/>
    </location>
</feature>
<proteinExistence type="predicted"/>
<gene>
    <name evidence="8" type="ORF">AB3X52_16980</name>
</gene>
<dbReference type="EMBL" id="JBFPJR010000039">
    <property type="protein sequence ID" value="MEX0429316.1"/>
    <property type="molecule type" value="Genomic_DNA"/>
</dbReference>
<dbReference type="InterPro" id="IPR016174">
    <property type="entry name" value="Di-haem_cyt_TM"/>
</dbReference>
<comment type="catalytic activity">
    <reaction evidence="4">
        <text>a quinol + 2 Fe(III)-[cytochrome c](out) = a quinone + 2 Fe(II)-[cytochrome c](out) + 2 H(+)(out)</text>
        <dbReference type="Rhea" id="RHEA:11484"/>
        <dbReference type="Rhea" id="RHEA-COMP:10350"/>
        <dbReference type="Rhea" id="RHEA-COMP:14399"/>
        <dbReference type="ChEBI" id="CHEBI:15378"/>
        <dbReference type="ChEBI" id="CHEBI:24646"/>
        <dbReference type="ChEBI" id="CHEBI:29033"/>
        <dbReference type="ChEBI" id="CHEBI:29034"/>
        <dbReference type="ChEBI" id="CHEBI:132124"/>
        <dbReference type="EC" id="7.1.1.8"/>
    </reaction>
</comment>
<feature type="transmembrane region" description="Helical" evidence="6">
    <location>
        <begin position="43"/>
        <end position="62"/>
    </location>
</feature>
<accession>A0ABV3T288</accession>
<dbReference type="EC" id="7.1.1.8" evidence="2"/>
<evidence type="ECO:0000256" key="3">
    <source>
        <dbReference type="ARBA" id="ARBA00016116"/>
    </source>
</evidence>
<keyword evidence="6" id="KW-0812">Transmembrane</keyword>
<feature type="transmembrane region" description="Helical" evidence="6">
    <location>
        <begin position="139"/>
        <end position="159"/>
    </location>
</feature>
<reference evidence="8 9" key="1">
    <citation type="submission" date="2024-07" db="EMBL/GenBank/DDBJ databases">
        <authorList>
            <person name="Lee S."/>
            <person name="Kang M."/>
        </authorList>
    </citation>
    <scope>NUCLEOTIDE SEQUENCE [LARGE SCALE GENOMIC DNA]</scope>
    <source>
        <strain evidence="8 9">DS6</strain>
    </source>
</reference>
<feature type="transmembrane region" description="Helical" evidence="6">
    <location>
        <begin position="203"/>
        <end position="228"/>
    </location>
</feature>
<comment type="cofactor">
    <cofactor evidence="1">
        <name>heme</name>
        <dbReference type="ChEBI" id="CHEBI:30413"/>
    </cofactor>
</comment>
<keyword evidence="6" id="KW-0472">Membrane</keyword>
<dbReference type="PANTHER" id="PTHR19271">
    <property type="entry name" value="CYTOCHROME B"/>
    <property type="match status" value="1"/>
</dbReference>
<dbReference type="Gene3D" id="1.20.810.10">
    <property type="entry name" value="Cytochrome Bc1 Complex, Chain C"/>
    <property type="match status" value="1"/>
</dbReference>
<keyword evidence="6" id="KW-1133">Transmembrane helix</keyword>
<evidence type="ECO:0000256" key="6">
    <source>
        <dbReference type="SAM" id="Phobius"/>
    </source>
</evidence>
<feature type="transmembrane region" description="Helical" evidence="6">
    <location>
        <begin position="369"/>
        <end position="388"/>
    </location>
</feature>
<feature type="transmembrane region" description="Helical" evidence="6">
    <location>
        <begin position="326"/>
        <end position="348"/>
    </location>
</feature>
<evidence type="ECO:0000259" key="7">
    <source>
        <dbReference type="PROSITE" id="PS51002"/>
    </source>
</evidence>
<evidence type="ECO:0000256" key="5">
    <source>
        <dbReference type="ARBA" id="ARBA00029568"/>
    </source>
</evidence>
<feature type="transmembrane region" description="Helical" evidence="6">
    <location>
        <begin position="109"/>
        <end position="127"/>
    </location>
</feature>
<feature type="transmembrane region" description="Helical" evidence="6">
    <location>
        <begin position="171"/>
        <end position="191"/>
    </location>
</feature>
<dbReference type="Proteomes" id="UP001556631">
    <property type="component" value="Unassembled WGS sequence"/>
</dbReference>
<sequence>MVSLLPRPRPMRKLDERLGFASTGRSVLAKVFPDHWTFMMGEIALYSFLFLVVSGIYLALFFEPSSAMVIYHGHYRPMEGQAVSAAYASTVHLSWDVRGGLLVRQAHHWAAHLFIASIVVHLCRIFLTGSFRRPRELNWTIGITMLILGIFNAYAGYSLPDDLLSGTGLRIFNAIALSIPVVGSWLAFLVFDGEFPGQEIIQRLYLLHVLLVPAILAVLISAHLAILIRQKHTHFPGPGRRNSNVVGSRVWPGYALRSLSLLAAVFAAVLLAGGLLQINPVWAWGDNDPATITAPSVADWYILWIEGALRLFPPVEFHVFGFLVPNQFWCGVVLPLLIFGGLYLWPWLDRRWTGDRETHHLTGSPRESPLRVALASATLVFLAVLLVAGSEELIVQWTGWTVAAIRDVLRVLVFVLPLGAGLLGWWLAESLRRSDLDHTLELGGKDLRAGLRRRAKGRA</sequence>
<dbReference type="Pfam" id="PF13631">
    <property type="entry name" value="Cytochrom_B_N_2"/>
    <property type="match status" value="1"/>
</dbReference>
<evidence type="ECO:0000256" key="2">
    <source>
        <dbReference type="ARBA" id="ARBA00012951"/>
    </source>
</evidence>
<evidence type="ECO:0000256" key="4">
    <source>
        <dbReference type="ARBA" id="ARBA00029351"/>
    </source>
</evidence>
<dbReference type="SUPFAM" id="SSF81342">
    <property type="entry name" value="Transmembrane di-heme cytochromes"/>
    <property type="match status" value="1"/>
</dbReference>
<evidence type="ECO:0000313" key="8">
    <source>
        <dbReference type="EMBL" id="MEX0429316.1"/>
    </source>
</evidence>
<dbReference type="InterPro" id="IPR005797">
    <property type="entry name" value="Cyt_b/b6_N"/>
</dbReference>
<name>A0ABV3T288_9ACTN</name>
<evidence type="ECO:0000313" key="9">
    <source>
        <dbReference type="Proteomes" id="UP001556631"/>
    </source>
</evidence>
<keyword evidence="9" id="KW-1185">Reference proteome</keyword>